<sequence length="238" mass="25149">MTVPDSDALFAALEGTWPSQSRSVTGGWTIRDGAGGGKRVSAATTADEGADIAVAETAMRALAQTPLFMLREGQTGLAQRLDARGYRCVDPTVIYTAEISTIAQEPPAISLYPVWPPLAIMCGIWAEGGIGPARLKVMARCHGPKAGLIARSDDRAAGAAFCAIHDGIAMVHAVEVTPALRRKGVARNILQGAAFWAQGQGARWLALAVTEGNGPARALYDALGMQVVTRYSYRQKED</sequence>
<evidence type="ECO:0000259" key="1">
    <source>
        <dbReference type="PROSITE" id="PS51186"/>
    </source>
</evidence>
<dbReference type="InterPro" id="IPR000182">
    <property type="entry name" value="GNAT_dom"/>
</dbReference>
<comment type="caution">
    <text evidence="2">The sequence shown here is derived from an EMBL/GenBank/DDBJ whole genome shotgun (WGS) entry which is preliminary data.</text>
</comment>
<proteinExistence type="predicted"/>
<name>A0ABT5TD01_9RHOB</name>
<dbReference type="RefSeq" id="WP_274353244.1">
    <property type="nucleotide sequence ID" value="NZ_JAQZSM010000016.1"/>
</dbReference>
<dbReference type="EMBL" id="JAQZSM010000016">
    <property type="protein sequence ID" value="MDD7972575.1"/>
    <property type="molecule type" value="Genomic_DNA"/>
</dbReference>
<dbReference type="InterPro" id="IPR016181">
    <property type="entry name" value="Acyl_CoA_acyltransferase"/>
</dbReference>
<dbReference type="Pfam" id="PF00583">
    <property type="entry name" value="Acetyltransf_1"/>
    <property type="match status" value="1"/>
</dbReference>
<evidence type="ECO:0000313" key="3">
    <source>
        <dbReference type="Proteomes" id="UP001431784"/>
    </source>
</evidence>
<reference evidence="2" key="1">
    <citation type="submission" date="2023-02" db="EMBL/GenBank/DDBJ databases">
        <title>Description of Roseinatronobacter alkalisoli sp. nov., an alkaliphilic bacerium isolated from soda soil.</title>
        <authorList>
            <person name="Wei W."/>
        </authorList>
    </citation>
    <scope>NUCLEOTIDE SEQUENCE</scope>
    <source>
        <strain evidence="2">HJB301</strain>
    </source>
</reference>
<evidence type="ECO:0000313" key="2">
    <source>
        <dbReference type="EMBL" id="MDD7972575.1"/>
    </source>
</evidence>
<dbReference type="Proteomes" id="UP001431784">
    <property type="component" value="Unassembled WGS sequence"/>
</dbReference>
<accession>A0ABT5TD01</accession>
<organism evidence="2 3">
    <name type="scientific">Roseinatronobacter alkalisoli</name>
    <dbReference type="NCBI Taxonomy" id="3028235"/>
    <lineage>
        <taxon>Bacteria</taxon>
        <taxon>Pseudomonadati</taxon>
        <taxon>Pseudomonadota</taxon>
        <taxon>Alphaproteobacteria</taxon>
        <taxon>Rhodobacterales</taxon>
        <taxon>Paracoccaceae</taxon>
        <taxon>Roseinatronobacter</taxon>
    </lineage>
</organism>
<dbReference type="PROSITE" id="PS51186">
    <property type="entry name" value="GNAT"/>
    <property type="match status" value="1"/>
</dbReference>
<keyword evidence="3" id="KW-1185">Reference proteome</keyword>
<protein>
    <submittedName>
        <fullName evidence="2">GNAT family N-acetyltransferase</fullName>
    </submittedName>
</protein>
<dbReference type="SUPFAM" id="SSF55729">
    <property type="entry name" value="Acyl-CoA N-acyltransferases (Nat)"/>
    <property type="match status" value="1"/>
</dbReference>
<dbReference type="CDD" id="cd04301">
    <property type="entry name" value="NAT_SF"/>
    <property type="match status" value="1"/>
</dbReference>
<feature type="domain" description="N-acetyltransferase" evidence="1">
    <location>
        <begin position="109"/>
        <end position="238"/>
    </location>
</feature>
<gene>
    <name evidence="2" type="ORF">PUT78_15860</name>
</gene>
<dbReference type="Gene3D" id="3.40.630.30">
    <property type="match status" value="1"/>
</dbReference>